<evidence type="ECO:0000256" key="3">
    <source>
        <dbReference type="SAM" id="SignalP"/>
    </source>
</evidence>
<dbReference type="InterPro" id="IPR001314">
    <property type="entry name" value="Peptidase_S1A"/>
</dbReference>
<keyword evidence="1" id="KW-1015">Disulfide bond</keyword>
<feature type="signal peptide" evidence="3">
    <location>
        <begin position="1"/>
        <end position="29"/>
    </location>
</feature>
<feature type="domain" description="Peptidase S1" evidence="4">
    <location>
        <begin position="49"/>
        <end position="277"/>
    </location>
</feature>
<dbReference type="CDD" id="cd00190">
    <property type="entry name" value="Tryp_SPc"/>
    <property type="match status" value="1"/>
</dbReference>
<dbReference type="PANTHER" id="PTHR24252:SF7">
    <property type="entry name" value="HYALIN"/>
    <property type="match status" value="1"/>
</dbReference>
<dbReference type="SMART" id="SM00020">
    <property type="entry name" value="Tryp_SPc"/>
    <property type="match status" value="1"/>
</dbReference>
<feature type="chain" id="PRO_5044294813" evidence="3">
    <location>
        <begin position="30"/>
        <end position="394"/>
    </location>
</feature>
<dbReference type="EMBL" id="CP154858">
    <property type="protein sequence ID" value="XDT71413.1"/>
    <property type="molecule type" value="Genomic_DNA"/>
</dbReference>
<accession>A0AB39UTM6</accession>
<dbReference type="PRINTS" id="PR00722">
    <property type="entry name" value="CHYMOTRYPSIN"/>
</dbReference>
<dbReference type="Pfam" id="PF00089">
    <property type="entry name" value="Trypsin"/>
    <property type="match status" value="1"/>
</dbReference>
<organism evidence="5">
    <name type="scientific">Thermohahella caldifontis</name>
    <dbReference type="NCBI Taxonomy" id="3142973"/>
    <lineage>
        <taxon>Bacteria</taxon>
        <taxon>Pseudomonadati</taxon>
        <taxon>Pseudomonadota</taxon>
        <taxon>Gammaproteobacteria</taxon>
        <taxon>Oceanospirillales</taxon>
        <taxon>Hahellaceae</taxon>
        <taxon>Thermohahella</taxon>
    </lineage>
</organism>
<dbReference type="PROSITE" id="PS00134">
    <property type="entry name" value="TRYPSIN_HIS"/>
    <property type="match status" value="1"/>
</dbReference>
<dbReference type="Gene3D" id="2.40.10.10">
    <property type="entry name" value="Trypsin-like serine proteases"/>
    <property type="match status" value="1"/>
</dbReference>
<dbReference type="KEGG" id="tcd:AAIA72_11425"/>
<keyword evidence="3" id="KW-0732">Signal</keyword>
<evidence type="ECO:0000256" key="2">
    <source>
        <dbReference type="RuleBase" id="RU363034"/>
    </source>
</evidence>
<evidence type="ECO:0000259" key="4">
    <source>
        <dbReference type="PROSITE" id="PS50240"/>
    </source>
</evidence>
<protein>
    <submittedName>
        <fullName evidence="5">Serine protease</fullName>
    </submittedName>
</protein>
<dbReference type="AlphaFoldDB" id="A0AB39UTM6"/>
<gene>
    <name evidence="5" type="ORF">AAIA72_11425</name>
</gene>
<dbReference type="RefSeq" id="WP_369600449.1">
    <property type="nucleotide sequence ID" value="NZ_CP154858.1"/>
</dbReference>
<dbReference type="FunFam" id="2.40.10.10:FF:000003">
    <property type="entry name" value="Transmembrane serine protease 3"/>
    <property type="match status" value="1"/>
</dbReference>
<dbReference type="PROSITE" id="PS00135">
    <property type="entry name" value="TRYPSIN_SER"/>
    <property type="match status" value="1"/>
</dbReference>
<reference evidence="5" key="1">
    <citation type="submission" date="2024-05" db="EMBL/GenBank/DDBJ databases">
        <title>Genome sequencing of novel strain.</title>
        <authorList>
            <person name="Ganbat D."/>
            <person name="Ganbat S."/>
            <person name="Lee S.-J."/>
        </authorList>
    </citation>
    <scope>NUCLEOTIDE SEQUENCE</scope>
    <source>
        <strain evidence="5">SMD15-11</strain>
    </source>
</reference>
<name>A0AB39UTM6_9GAMM</name>
<keyword evidence="2" id="KW-0720">Serine protease</keyword>
<proteinExistence type="predicted"/>
<dbReference type="InterPro" id="IPR043504">
    <property type="entry name" value="Peptidase_S1_PA_chymotrypsin"/>
</dbReference>
<keyword evidence="2" id="KW-0378">Hydrolase</keyword>
<dbReference type="InterPro" id="IPR018114">
    <property type="entry name" value="TRYPSIN_HIS"/>
</dbReference>
<dbReference type="GO" id="GO:0004252">
    <property type="term" value="F:serine-type endopeptidase activity"/>
    <property type="evidence" value="ECO:0007669"/>
    <property type="project" value="InterPro"/>
</dbReference>
<dbReference type="InterPro" id="IPR033116">
    <property type="entry name" value="TRYPSIN_SER"/>
</dbReference>
<dbReference type="PROSITE" id="PS50240">
    <property type="entry name" value="TRYPSIN_DOM"/>
    <property type="match status" value="1"/>
</dbReference>
<dbReference type="PANTHER" id="PTHR24252">
    <property type="entry name" value="ACROSIN-RELATED"/>
    <property type="match status" value="1"/>
</dbReference>
<dbReference type="SUPFAM" id="SSF50494">
    <property type="entry name" value="Trypsin-like serine proteases"/>
    <property type="match status" value="1"/>
</dbReference>
<evidence type="ECO:0000256" key="1">
    <source>
        <dbReference type="ARBA" id="ARBA00023157"/>
    </source>
</evidence>
<keyword evidence="2 5" id="KW-0645">Protease</keyword>
<evidence type="ECO:0000313" key="5">
    <source>
        <dbReference type="EMBL" id="XDT71413.1"/>
    </source>
</evidence>
<sequence length="394" mass="41658">MKTTTLARRLLTLLLVMLCGSLISLNAQAKKFNPLPPPDDNFVPPAGKIVGGNQASPGEFPFMVSLQINGSHVCGGSVISSRWILTAAHCAVEFNTKNTTAVVGAHRLSSSPGSTRLNIDKIVVHPKYGKVSNENAYDIALLRTSQAIPSAYSPILIGEQKDTKPGTLTTVAGWGATKEGGWASDVLMKVDVPLVSLSACRASYGNDIEDHNVCAGLPKGGKDSCQGDSGGPLFVRRNNQFYQVGIVSWGAGCAQPGMYGVYTSAPAFSSWITQTAGPGNGGGSGGGGGGNQACYKSPLRLILKTDLYGDETWWTLQDSAGKVVEKGDGYLSYRTYKHKLRVGSGTYTFTIYDAYGDGMTAGKGGSYKLRDKKRNVIGSGSDFGFTAKHNFCVQ</sequence>
<dbReference type="InterPro" id="IPR009003">
    <property type="entry name" value="Peptidase_S1_PA"/>
</dbReference>
<dbReference type="InterPro" id="IPR001254">
    <property type="entry name" value="Trypsin_dom"/>
</dbReference>
<dbReference type="GO" id="GO:0006508">
    <property type="term" value="P:proteolysis"/>
    <property type="evidence" value="ECO:0007669"/>
    <property type="project" value="UniProtKB-KW"/>
</dbReference>